<keyword evidence="3 4" id="KW-0472">Membrane</keyword>
<feature type="transmembrane region" description="Helical" evidence="4">
    <location>
        <begin position="302"/>
        <end position="324"/>
    </location>
</feature>
<dbReference type="CDD" id="cd17370">
    <property type="entry name" value="MFS_MJ1317_like"/>
    <property type="match status" value="1"/>
</dbReference>
<comment type="caution">
    <text evidence="6">The sequence shown here is derived from an EMBL/GenBank/DDBJ whole genome shotgun (WGS) entry which is preliminary data.</text>
</comment>
<feature type="transmembrane region" description="Helical" evidence="4">
    <location>
        <begin position="278"/>
        <end position="296"/>
    </location>
</feature>
<dbReference type="AlphaFoldDB" id="A0A1G2SET5"/>
<protein>
    <recommendedName>
        <fullName evidence="5">Major facilitator superfamily (MFS) profile domain-containing protein</fullName>
    </recommendedName>
</protein>
<evidence type="ECO:0000256" key="1">
    <source>
        <dbReference type="ARBA" id="ARBA00022692"/>
    </source>
</evidence>
<evidence type="ECO:0000313" key="7">
    <source>
        <dbReference type="Proteomes" id="UP000177987"/>
    </source>
</evidence>
<name>A0A1G2SET5_9BACT</name>
<dbReference type="InterPro" id="IPR020846">
    <property type="entry name" value="MFS_dom"/>
</dbReference>
<dbReference type="GO" id="GO:0022857">
    <property type="term" value="F:transmembrane transporter activity"/>
    <property type="evidence" value="ECO:0007669"/>
    <property type="project" value="InterPro"/>
</dbReference>
<dbReference type="PANTHER" id="PTHR23518">
    <property type="entry name" value="C-METHYLTRANSFERASE"/>
    <property type="match status" value="1"/>
</dbReference>
<dbReference type="PANTHER" id="PTHR23518:SF2">
    <property type="entry name" value="MAJOR FACILITATOR SUPERFAMILY TRANSPORTER"/>
    <property type="match status" value="1"/>
</dbReference>
<dbReference type="STRING" id="1802727.A2937_00195"/>
<dbReference type="Pfam" id="PF07690">
    <property type="entry name" value="MFS_1"/>
    <property type="match status" value="1"/>
</dbReference>
<dbReference type="InterPro" id="IPR011701">
    <property type="entry name" value="MFS"/>
</dbReference>
<gene>
    <name evidence="6" type="ORF">A2937_00195</name>
</gene>
<sequence>MPDSVKKYRPSRNVTLLGLTSFFNDFSSEMVLSIFPAFFTSVLKAGAGSLGLVEGFADGAANIIKIYAGRLSDATQKRKPFMVVGYALSVVTRPVYLLTASVGGVLGLRFADRVGKGLREAPRDAIISLSTPKEEIGRAFGYHRMLDTLGALGGPLVAYLILRANPNAFDTVFIVAFIIGLLALASLVFVKDTVGDLKKNGITLASIAVFPADFKRYLIALFLLAMGSMPVAVLLLSTQHIGLAIASIPLFYMLYNLSFVGFSLRAGGLSDQIGPRKVLRIGYLVLLVGYTVIVFAKSTPALILGFLVLGLFPALTDGVARALAAELSPPEYRAGAYGLVNATMGFGLMVAGVGGGYLWERFSAPTALVVAGMCVVVGVLLLSTIITNGKREAQNSP</sequence>
<reference evidence="6 7" key="1">
    <citation type="journal article" date="2016" name="Nat. Commun.">
        <title>Thousands of microbial genomes shed light on interconnected biogeochemical processes in an aquifer system.</title>
        <authorList>
            <person name="Anantharaman K."/>
            <person name="Brown C.T."/>
            <person name="Hug L.A."/>
            <person name="Sharon I."/>
            <person name="Castelle C.J."/>
            <person name="Probst A.J."/>
            <person name="Thomas B.C."/>
            <person name="Singh A."/>
            <person name="Wilkins M.J."/>
            <person name="Karaoz U."/>
            <person name="Brodie E.L."/>
            <person name="Williams K.H."/>
            <person name="Hubbard S.S."/>
            <person name="Banfield J.F."/>
        </authorList>
    </citation>
    <scope>NUCLEOTIDE SEQUENCE [LARGE SCALE GENOMIC DNA]</scope>
</reference>
<dbReference type="Gene3D" id="1.20.1250.20">
    <property type="entry name" value="MFS general substrate transporter like domains"/>
    <property type="match status" value="2"/>
</dbReference>
<evidence type="ECO:0000256" key="4">
    <source>
        <dbReference type="SAM" id="Phobius"/>
    </source>
</evidence>
<dbReference type="InterPro" id="IPR036259">
    <property type="entry name" value="MFS_trans_sf"/>
</dbReference>
<feature type="transmembrane region" description="Helical" evidence="4">
    <location>
        <begin position="243"/>
        <end position="266"/>
    </location>
</feature>
<dbReference type="PROSITE" id="PS50850">
    <property type="entry name" value="MFS"/>
    <property type="match status" value="1"/>
</dbReference>
<feature type="transmembrane region" description="Helical" evidence="4">
    <location>
        <begin position="336"/>
        <end position="359"/>
    </location>
</feature>
<keyword evidence="2 4" id="KW-1133">Transmembrane helix</keyword>
<feature type="transmembrane region" description="Helical" evidence="4">
    <location>
        <begin position="168"/>
        <end position="190"/>
    </location>
</feature>
<feature type="transmembrane region" description="Helical" evidence="4">
    <location>
        <begin position="217"/>
        <end position="237"/>
    </location>
</feature>
<organism evidence="6 7">
    <name type="scientific">Candidatus Yonathbacteria bacterium RIFCSPLOWO2_01_FULL_47_33b</name>
    <dbReference type="NCBI Taxonomy" id="1802727"/>
    <lineage>
        <taxon>Bacteria</taxon>
        <taxon>Candidatus Yonathiibacteriota</taxon>
    </lineage>
</organism>
<feature type="domain" description="Major facilitator superfamily (MFS) profile" evidence="5">
    <location>
        <begin position="13"/>
        <end position="390"/>
    </location>
</feature>
<feature type="transmembrane region" description="Helical" evidence="4">
    <location>
        <begin position="365"/>
        <end position="386"/>
    </location>
</feature>
<evidence type="ECO:0000313" key="6">
    <source>
        <dbReference type="EMBL" id="OHA83516.1"/>
    </source>
</evidence>
<dbReference type="EMBL" id="MHUW01000016">
    <property type="protein sequence ID" value="OHA83516.1"/>
    <property type="molecule type" value="Genomic_DNA"/>
</dbReference>
<proteinExistence type="predicted"/>
<evidence type="ECO:0000256" key="3">
    <source>
        <dbReference type="ARBA" id="ARBA00023136"/>
    </source>
</evidence>
<dbReference type="Proteomes" id="UP000177987">
    <property type="component" value="Unassembled WGS sequence"/>
</dbReference>
<evidence type="ECO:0000256" key="2">
    <source>
        <dbReference type="ARBA" id="ARBA00022989"/>
    </source>
</evidence>
<accession>A0A1G2SET5</accession>
<keyword evidence="1 4" id="KW-0812">Transmembrane</keyword>
<evidence type="ECO:0000259" key="5">
    <source>
        <dbReference type="PROSITE" id="PS50850"/>
    </source>
</evidence>
<dbReference type="SUPFAM" id="SSF103473">
    <property type="entry name" value="MFS general substrate transporter"/>
    <property type="match status" value="1"/>
</dbReference>